<comment type="catalytic activity">
    <reaction evidence="6">
        <text>a quinone + NADH + 5 H(+)(in) = a quinol + NAD(+) + 4 H(+)(out)</text>
        <dbReference type="Rhea" id="RHEA:57888"/>
        <dbReference type="ChEBI" id="CHEBI:15378"/>
        <dbReference type="ChEBI" id="CHEBI:24646"/>
        <dbReference type="ChEBI" id="CHEBI:57540"/>
        <dbReference type="ChEBI" id="CHEBI:57945"/>
        <dbReference type="ChEBI" id="CHEBI:132124"/>
    </reaction>
</comment>
<keyword evidence="7" id="KW-0560">Oxidoreductase</keyword>
<organism evidence="7 8">
    <name type="scientific">Fundidesulfovibrio magnetotacticus</name>
    <dbReference type="NCBI Taxonomy" id="2730080"/>
    <lineage>
        <taxon>Bacteria</taxon>
        <taxon>Pseudomonadati</taxon>
        <taxon>Thermodesulfobacteriota</taxon>
        <taxon>Desulfovibrionia</taxon>
        <taxon>Desulfovibrionales</taxon>
        <taxon>Desulfovibrionaceae</taxon>
        <taxon>Fundidesulfovibrio</taxon>
    </lineage>
</organism>
<feature type="transmembrane region" description="Helical" evidence="6">
    <location>
        <begin position="31"/>
        <end position="52"/>
    </location>
</feature>
<dbReference type="EC" id="7.1.1.-" evidence="6"/>
<gene>
    <name evidence="7" type="primary">nuoK_2</name>
    <name evidence="6" type="synonym">nuoK</name>
    <name evidence="7" type="ORF">NNJEOMEG_00385</name>
</gene>
<keyword evidence="4 6" id="KW-1133">Transmembrane helix</keyword>
<reference evidence="7 8" key="2">
    <citation type="submission" date="2020-05" db="EMBL/GenBank/DDBJ databases">
        <title>Draft genome sequence of Desulfovibrio sp. strainFSS-1.</title>
        <authorList>
            <person name="Shimoshige H."/>
            <person name="Kobayashi H."/>
            <person name="Maekawa T."/>
        </authorList>
    </citation>
    <scope>NUCLEOTIDE SEQUENCE [LARGE SCALE GENOMIC DNA]</scope>
    <source>
        <strain evidence="7 8">SIID29052-01</strain>
    </source>
</reference>
<protein>
    <recommendedName>
        <fullName evidence="6">NADH-quinone oxidoreductase subunit K</fullName>
        <ecNumber evidence="6">7.1.1.-</ecNumber>
    </recommendedName>
    <alternativeName>
        <fullName evidence="6">NADH dehydrogenase I subunit K</fullName>
    </alternativeName>
    <alternativeName>
        <fullName evidence="6">NDH-1 subunit K</fullName>
    </alternativeName>
</protein>
<dbReference type="InterPro" id="IPR001133">
    <property type="entry name" value="NADH_UbQ_OxRdtase_chain4L/K"/>
</dbReference>
<dbReference type="RefSeq" id="WP_173080748.1">
    <property type="nucleotide sequence ID" value="NZ_BLTE01000001.1"/>
</dbReference>
<proteinExistence type="inferred from homology"/>
<keyword evidence="6" id="KW-0520">NAD</keyword>
<name>A0A6V8LNH8_9BACT</name>
<dbReference type="GO" id="GO:0042773">
    <property type="term" value="P:ATP synthesis coupled electron transport"/>
    <property type="evidence" value="ECO:0007669"/>
    <property type="project" value="InterPro"/>
</dbReference>
<keyword evidence="6" id="KW-0813">Transport</keyword>
<keyword evidence="3 6" id="KW-0812">Transmembrane</keyword>
<dbReference type="GO" id="GO:0048038">
    <property type="term" value="F:quinone binding"/>
    <property type="evidence" value="ECO:0007669"/>
    <property type="project" value="UniProtKB-KW"/>
</dbReference>
<evidence type="ECO:0000256" key="1">
    <source>
        <dbReference type="ARBA" id="ARBA00004141"/>
    </source>
</evidence>
<evidence type="ECO:0000256" key="4">
    <source>
        <dbReference type="ARBA" id="ARBA00022989"/>
    </source>
</evidence>
<evidence type="ECO:0000313" key="8">
    <source>
        <dbReference type="Proteomes" id="UP000494245"/>
    </source>
</evidence>
<keyword evidence="6" id="KW-0874">Quinone</keyword>
<evidence type="ECO:0000256" key="6">
    <source>
        <dbReference type="HAMAP-Rule" id="MF_01456"/>
    </source>
</evidence>
<keyword evidence="2" id="KW-0997">Cell inner membrane</keyword>
<dbReference type="EMBL" id="BLTE01000001">
    <property type="protein sequence ID" value="GFK92560.1"/>
    <property type="molecule type" value="Genomic_DNA"/>
</dbReference>
<evidence type="ECO:0000313" key="7">
    <source>
        <dbReference type="EMBL" id="GFK92560.1"/>
    </source>
</evidence>
<accession>A0A6V8LNH8</accession>
<dbReference type="Pfam" id="PF00420">
    <property type="entry name" value="Oxidored_q2"/>
    <property type="match status" value="1"/>
</dbReference>
<dbReference type="GO" id="GO:0050136">
    <property type="term" value="F:NADH dehydrogenase (quinone) (non-electrogenic) activity"/>
    <property type="evidence" value="ECO:0007669"/>
    <property type="project" value="UniProtKB-UniRule"/>
</dbReference>
<keyword evidence="6" id="KW-1278">Translocase</keyword>
<comment type="caution">
    <text evidence="7">The sequence shown here is derived from an EMBL/GenBank/DDBJ whole genome shotgun (WGS) entry which is preliminary data.</text>
</comment>
<comment type="function">
    <text evidence="6">NDH-1 shuttles electrons from NADH, via FMN and iron-sulfur (Fe-S) centers, to quinones in the respiratory chain. The immediate electron acceptor for the enzyme in this species is believed to be ubiquinone. Couples the redox reaction to proton translocation (for every two electrons transferred, four hydrogen ions are translocated across the cytoplasmic membrane), and thus conserves the redox energy in a proton gradient.</text>
</comment>
<sequence>MNALSLYQLVAFGLLGVGIFGLLARRSLVGMLISVELMLNGAGLAVVAAGQLTPMPDALAQSTTLFVMGLAAAESTLVLAIVYVVRGRFGSASADAVSELKG</sequence>
<feature type="transmembrane region" description="Helical" evidence="6">
    <location>
        <begin position="64"/>
        <end position="85"/>
    </location>
</feature>
<feature type="transmembrane region" description="Helical" evidence="6">
    <location>
        <begin position="6"/>
        <end position="24"/>
    </location>
</feature>
<dbReference type="InterPro" id="IPR039428">
    <property type="entry name" value="NUOK/Mnh_C1-like"/>
</dbReference>
<keyword evidence="5 6" id="KW-0472">Membrane</keyword>
<reference evidence="7 8" key="1">
    <citation type="submission" date="2020-04" db="EMBL/GenBank/DDBJ databases">
        <authorList>
            <consortium name="Desulfovibrio sp. FSS-1 genome sequencing consortium"/>
            <person name="Shimoshige H."/>
            <person name="Kobayashi H."/>
            <person name="Maekawa T."/>
        </authorList>
    </citation>
    <scope>NUCLEOTIDE SEQUENCE [LARGE SCALE GENOMIC DNA]</scope>
    <source>
        <strain evidence="7 8">SIID29052-01</strain>
    </source>
</reference>
<comment type="similarity">
    <text evidence="6">Belongs to the complex I subunit 4L family.</text>
</comment>
<dbReference type="Proteomes" id="UP000494245">
    <property type="component" value="Unassembled WGS sequence"/>
</dbReference>
<dbReference type="HAMAP" id="MF_01456">
    <property type="entry name" value="NDH1_NuoK"/>
    <property type="match status" value="1"/>
</dbReference>
<keyword evidence="6" id="KW-1003">Cell membrane</keyword>
<keyword evidence="8" id="KW-1185">Reference proteome</keyword>
<comment type="subunit">
    <text evidence="6">NDH-1 is composed of 14 different subunits. Subunits NuoA, H, J, K, L, M, N constitute the membrane sector of the complex.</text>
</comment>
<dbReference type="GO" id="GO:0005886">
    <property type="term" value="C:plasma membrane"/>
    <property type="evidence" value="ECO:0007669"/>
    <property type="project" value="UniProtKB-SubCell"/>
</dbReference>
<comment type="subcellular location">
    <subcellularLocation>
        <location evidence="6">Cell membrane</location>
        <topology evidence="6">Multi-pass membrane protein</topology>
    </subcellularLocation>
    <subcellularLocation>
        <location evidence="1">Membrane</location>
        <topology evidence="1">Multi-pass membrane protein</topology>
    </subcellularLocation>
</comment>
<dbReference type="AlphaFoldDB" id="A0A6V8LNH8"/>
<dbReference type="NCBIfam" id="NF004320">
    <property type="entry name" value="PRK05715.1-2"/>
    <property type="match status" value="1"/>
</dbReference>
<keyword evidence="6" id="KW-0830">Ubiquinone</keyword>
<evidence type="ECO:0000256" key="3">
    <source>
        <dbReference type="ARBA" id="ARBA00022692"/>
    </source>
</evidence>
<evidence type="ECO:0000256" key="5">
    <source>
        <dbReference type="ARBA" id="ARBA00023136"/>
    </source>
</evidence>
<evidence type="ECO:0000256" key="2">
    <source>
        <dbReference type="ARBA" id="ARBA00022519"/>
    </source>
</evidence>
<dbReference type="Gene3D" id="1.10.287.3510">
    <property type="match status" value="1"/>
</dbReference>